<name>A0AAV6JJN6_9ERIC</name>
<dbReference type="Pfam" id="PF01245">
    <property type="entry name" value="Ribosomal_L19"/>
    <property type="match status" value="1"/>
</dbReference>
<evidence type="ECO:0000256" key="6">
    <source>
        <dbReference type="SAM" id="MobiDB-lite"/>
    </source>
</evidence>
<feature type="coiled-coil region" evidence="5">
    <location>
        <begin position="446"/>
        <end position="480"/>
    </location>
</feature>
<dbReference type="Pfam" id="PF00635">
    <property type="entry name" value="Motile_Sperm"/>
    <property type="match status" value="1"/>
</dbReference>
<dbReference type="InterPro" id="IPR008962">
    <property type="entry name" value="PapD-like_sf"/>
</dbReference>
<evidence type="ECO:0000256" key="7">
    <source>
        <dbReference type="SAM" id="Phobius"/>
    </source>
</evidence>
<dbReference type="PROSITE" id="PS50202">
    <property type="entry name" value="MSP"/>
    <property type="match status" value="1"/>
</dbReference>
<keyword evidence="7" id="KW-0472">Membrane</keyword>
<dbReference type="GO" id="GO:0005840">
    <property type="term" value="C:ribosome"/>
    <property type="evidence" value="ECO:0007669"/>
    <property type="project" value="UniProtKB-KW"/>
</dbReference>
<comment type="similarity">
    <text evidence="1">Belongs to the bacterial ribosomal protein bL19 family.</text>
</comment>
<dbReference type="GO" id="GO:0005789">
    <property type="term" value="C:endoplasmic reticulum membrane"/>
    <property type="evidence" value="ECO:0007669"/>
    <property type="project" value="InterPro"/>
</dbReference>
<keyword evidence="7" id="KW-1133">Transmembrane helix</keyword>
<comment type="caution">
    <text evidence="9">The sequence shown here is derived from an EMBL/GenBank/DDBJ whole genome shotgun (WGS) entry which is preliminary data.</text>
</comment>
<evidence type="ECO:0000313" key="9">
    <source>
        <dbReference type="EMBL" id="KAG5539987.1"/>
    </source>
</evidence>
<dbReference type="GO" id="GO:0090158">
    <property type="term" value="P:endoplasmic reticulum membrane organization"/>
    <property type="evidence" value="ECO:0007669"/>
    <property type="project" value="TreeGrafter"/>
</dbReference>
<dbReference type="Gene3D" id="2.60.40.10">
    <property type="entry name" value="Immunoglobulins"/>
    <property type="match status" value="1"/>
</dbReference>
<dbReference type="InterPro" id="IPR016763">
    <property type="entry name" value="VAP"/>
</dbReference>
<accession>A0AAV6JJN6</accession>
<evidence type="ECO:0000256" key="4">
    <source>
        <dbReference type="ARBA" id="ARBA00023274"/>
    </source>
</evidence>
<keyword evidence="3" id="KW-0689">Ribosomal protein</keyword>
<comment type="similarity">
    <text evidence="2">Belongs to the VAMP-associated protein (VAP) (TC 9.B.17) family.</text>
</comment>
<gene>
    <name evidence="9" type="ORF">RHGRI_020277</name>
</gene>
<reference evidence="9" key="1">
    <citation type="submission" date="2020-08" db="EMBL/GenBank/DDBJ databases">
        <title>Plant Genome Project.</title>
        <authorList>
            <person name="Zhang R.-G."/>
        </authorList>
    </citation>
    <scope>NUCLEOTIDE SEQUENCE</scope>
    <source>
        <strain evidence="9">WSP0</strain>
        <tissue evidence="9">Leaf</tissue>
    </source>
</reference>
<protein>
    <recommendedName>
        <fullName evidence="8">MSP domain-containing protein</fullName>
    </recommendedName>
</protein>
<proteinExistence type="inferred from homology"/>
<evidence type="ECO:0000313" key="10">
    <source>
        <dbReference type="Proteomes" id="UP000823749"/>
    </source>
</evidence>
<dbReference type="GO" id="GO:0005886">
    <property type="term" value="C:plasma membrane"/>
    <property type="evidence" value="ECO:0007669"/>
    <property type="project" value="TreeGrafter"/>
</dbReference>
<keyword evidence="10" id="KW-1185">Reference proteome</keyword>
<organism evidence="9 10">
    <name type="scientific">Rhododendron griersonianum</name>
    <dbReference type="NCBI Taxonomy" id="479676"/>
    <lineage>
        <taxon>Eukaryota</taxon>
        <taxon>Viridiplantae</taxon>
        <taxon>Streptophyta</taxon>
        <taxon>Embryophyta</taxon>
        <taxon>Tracheophyta</taxon>
        <taxon>Spermatophyta</taxon>
        <taxon>Magnoliopsida</taxon>
        <taxon>eudicotyledons</taxon>
        <taxon>Gunneridae</taxon>
        <taxon>Pentapetalae</taxon>
        <taxon>asterids</taxon>
        <taxon>Ericales</taxon>
        <taxon>Ericaceae</taxon>
        <taxon>Ericoideae</taxon>
        <taxon>Rhodoreae</taxon>
        <taxon>Rhododendron</taxon>
    </lineage>
</organism>
<dbReference type="InterPro" id="IPR008991">
    <property type="entry name" value="Translation_prot_SH3-like_sf"/>
</dbReference>
<feature type="region of interest" description="Disordered" evidence="6">
    <location>
        <begin position="82"/>
        <end position="103"/>
    </location>
</feature>
<dbReference type="InterPro" id="IPR000535">
    <property type="entry name" value="MSP_dom"/>
</dbReference>
<dbReference type="GO" id="GO:0003735">
    <property type="term" value="F:structural constituent of ribosome"/>
    <property type="evidence" value="ECO:0007669"/>
    <property type="project" value="InterPro"/>
</dbReference>
<evidence type="ECO:0000256" key="2">
    <source>
        <dbReference type="ARBA" id="ARBA00008932"/>
    </source>
</evidence>
<keyword evidence="5" id="KW-0175">Coiled coil</keyword>
<keyword evidence="4" id="KW-0687">Ribonucleoprotein</keyword>
<dbReference type="PRINTS" id="PR00061">
    <property type="entry name" value="RIBOSOMALL19"/>
</dbReference>
<feature type="transmembrane region" description="Helical" evidence="7">
    <location>
        <begin position="480"/>
        <end position="501"/>
    </location>
</feature>
<sequence length="510" mass="57153">MTSNVLPQALCTIPRNPKLCHPKTLGFSAFVTRRPSPLDSTRLSTSCVTMNAFGQSLDPVILVKTSSKRSFIVRAESNPEGEGAIENEAVDSEASEAEAGVETKDAAVVKEPRKPQIKLGDIMGILNKRAVEESDNIRPIPDLRTGDIIELKMRVQETRRRLSVYKGIIIGRQNAGIHTTIRVRRIIAGVGVEIVFPIYSPLIKEIKSFVDVVMSWPLVSPILIVSCAPTGDEFGNVCKYVGIFFPELRFLGCVLIKDSVELEKPSYCDLKIANNTEHHVAFKVKTTSPKKYFVRPNSGVIQPWDSSVIRGPTLYFVKIFWLEMQMTAKEILWLFNTGTDRHFQLPALSVVTLQAQREYPPDMECKDKFLLQSVIVPPQTEIDELPQDTFNRESGKAIEERKLRVVYISSQAALGNVEDEALTGFKQSPDNISMRSSSGFDDNQGLQRLKDERDTLVRQTQQLQQELEMLKRKRNRKSDIGFSFKFALFAGLIGIMVGFLLNLSLSSPST</sequence>
<evidence type="ECO:0000256" key="1">
    <source>
        <dbReference type="ARBA" id="ARBA00005781"/>
    </source>
</evidence>
<dbReference type="Gene3D" id="2.30.30.790">
    <property type="match status" value="1"/>
</dbReference>
<evidence type="ECO:0000256" key="5">
    <source>
        <dbReference type="SAM" id="Coils"/>
    </source>
</evidence>
<dbReference type="InterPro" id="IPR038657">
    <property type="entry name" value="Ribosomal_bL19_sf"/>
</dbReference>
<keyword evidence="7" id="KW-0812">Transmembrane</keyword>
<feature type="compositionally biased region" description="Acidic residues" evidence="6">
    <location>
        <begin position="83"/>
        <end position="96"/>
    </location>
</feature>
<evidence type="ECO:0000259" key="8">
    <source>
        <dbReference type="PROSITE" id="PS50202"/>
    </source>
</evidence>
<dbReference type="GO" id="GO:1990904">
    <property type="term" value="C:ribonucleoprotein complex"/>
    <property type="evidence" value="ECO:0007669"/>
    <property type="project" value="UniProtKB-KW"/>
</dbReference>
<dbReference type="PANTHER" id="PTHR10809">
    <property type="entry name" value="VESICLE-ASSOCIATED MEMBRANE PROTEIN-ASSOCIATED PROTEIN"/>
    <property type="match status" value="1"/>
</dbReference>
<dbReference type="SUPFAM" id="SSF50104">
    <property type="entry name" value="Translation proteins SH3-like domain"/>
    <property type="match status" value="1"/>
</dbReference>
<dbReference type="PANTHER" id="PTHR10809:SF42">
    <property type="entry name" value="VESICLE-ASSOCIATED PROTEIN 2-1"/>
    <property type="match status" value="1"/>
</dbReference>
<dbReference type="AlphaFoldDB" id="A0AAV6JJN6"/>
<dbReference type="InterPro" id="IPR001857">
    <property type="entry name" value="Ribosomal_bL19"/>
</dbReference>
<dbReference type="GO" id="GO:0061817">
    <property type="term" value="P:endoplasmic reticulum-plasma membrane tethering"/>
    <property type="evidence" value="ECO:0007669"/>
    <property type="project" value="TreeGrafter"/>
</dbReference>
<evidence type="ECO:0000256" key="3">
    <source>
        <dbReference type="ARBA" id="ARBA00022980"/>
    </source>
</evidence>
<dbReference type="Proteomes" id="UP000823749">
    <property type="component" value="Chromosome 7"/>
</dbReference>
<feature type="domain" description="MSP" evidence="8">
    <location>
        <begin position="224"/>
        <end position="408"/>
    </location>
</feature>
<dbReference type="SUPFAM" id="SSF49354">
    <property type="entry name" value="PapD-like"/>
    <property type="match status" value="1"/>
</dbReference>
<dbReference type="InterPro" id="IPR013783">
    <property type="entry name" value="Ig-like_fold"/>
</dbReference>
<dbReference type="EMBL" id="JACTNZ010000007">
    <property type="protein sequence ID" value="KAG5539987.1"/>
    <property type="molecule type" value="Genomic_DNA"/>
</dbReference>
<dbReference type="GO" id="GO:0006412">
    <property type="term" value="P:translation"/>
    <property type="evidence" value="ECO:0007669"/>
    <property type="project" value="InterPro"/>
</dbReference>